<dbReference type="EMBL" id="FNCO01000021">
    <property type="protein sequence ID" value="SDJ10236.1"/>
    <property type="molecule type" value="Genomic_DNA"/>
</dbReference>
<protein>
    <submittedName>
        <fullName evidence="1">Uncharacterized protein</fullName>
    </submittedName>
</protein>
<name>A0A1G8QZS7_9PSED</name>
<dbReference type="OrthoDB" id="8911231at2"/>
<evidence type="ECO:0000313" key="2">
    <source>
        <dbReference type="Proteomes" id="UP000182894"/>
    </source>
</evidence>
<evidence type="ECO:0000313" key="1">
    <source>
        <dbReference type="EMBL" id="SDJ10236.1"/>
    </source>
</evidence>
<sequence>MTIEIFGLLDTDGCNNVGVYILCGKKAEIGQIARPLKEYYEANRRRRTVLTLATRFAEASQMQAPLIRIEKPDGMLLMNVLSELSENKSAGHVYRKLYDRFAESLCVF</sequence>
<accession>A0A1G8QZS7</accession>
<keyword evidence="2" id="KW-1185">Reference proteome</keyword>
<gene>
    <name evidence="1" type="ORF">SAMN05216605_121117</name>
</gene>
<dbReference type="STRING" id="89065.SAMN05216605_121117"/>
<dbReference type="RefSeq" id="WP_074758278.1">
    <property type="nucleotide sequence ID" value="NZ_FNCO01000021.1"/>
</dbReference>
<dbReference type="AlphaFoldDB" id="A0A1G8QZS7"/>
<reference evidence="2" key="1">
    <citation type="submission" date="2016-10" db="EMBL/GenBank/DDBJ databases">
        <authorList>
            <person name="Varghese N."/>
            <person name="Submissions S."/>
        </authorList>
    </citation>
    <scope>NUCLEOTIDE SEQUENCE [LARGE SCALE GENOMIC DNA]</scope>
    <source>
        <strain evidence="2">ATCC 700689</strain>
    </source>
</reference>
<organism evidence="1 2">
    <name type="scientific">Pseudomonas abietaniphila</name>
    <dbReference type="NCBI Taxonomy" id="89065"/>
    <lineage>
        <taxon>Bacteria</taxon>
        <taxon>Pseudomonadati</taxon>
        <taxon>Pseudomonadota</taxon>
        <taxon>Gammaproteobacteria</taxon>
        <taxon>Pseudomonadales</taxon>
        <taxon>Pseudomonadaceae</taxon>
        <taxon>Pseudomonas</taxon>
    </lineage>
</organism>
<dbReference type="Proteomes" id="UP000182894">
    <property type="component" value="Unassembled WGS sequence"/>
</dbReference>
<proteinExistence type="predicted"/>